<comment type="catalytic activity">
    <reaction evidence="10">
        <text>feruloyl-polysaccharide + H2O = ferulate + polysaccharide.</text>
        <dbReference type="EC" id="3.1.1.73"/>
    </reaction>
</comment>
<dbReference type="GO" id="GO:0046872">
    <property type="term" value="F:metal ion binding"/>
    <property type="evidence" value="ECO:0007669"/>
    <property type="project" value="UniProtKB-KW"/>
</dbReference>
<dbReference type="GO" id="GO:0045493">
    <property type="term" value="P:xylan catabolic process"/>
    <property type="evidence" value="ECO:0007669"/>
    <property type="project" value="UniProtKB-KW"/>
</dbReference>
<keyword evidence="6" id="KW-0732">Signal</keyword>
<evidence type="ECO:0000256" key="4">
    <source>
        <dbReference type="ARBA" id="ARBA00022679"/>
    </source>
</evidence>
<evidence type="ECO:0000313" key="15">
    <source>
        <dbReference type="Proteomes" id="UP001050691"/>
    </source>
</evidence>
<evidence type="ECO:0000256" key="2">
    <source>
        <dbReference type="ARBA" id="ARBA00022487"/>
    </source>
</evidence>
<dbReference type="FunFam" id="3.40.50.150:FF:000232">
    <property type="entry name" value="Sterol 24-C-methyltransferase erg6"/>
    <property type="match status" value="1"/>
</dbReference>
<keyword evidence="8" id="KW-0106">Calcium</keyword>
<dbReference type="InterPro" id="IPR013705">
    <property type="entry name" value="Sterol_MeTrfase_C"/>
</dbReference>
<dbReference type="PROSITE" id="PS51685">
    <property type="entry name" value="SAM_MT_ERG6_SMT"/>
    <property type="match status" value="1"/>
</dbReference>
<gene>
    <name evidence="14" type="ORF">Clacol_009099</name>
</gene>
<keyword evidence="5" id="KW-0479">Metal-binding</keyword>
<evidence type="ECO:0000256" key="11">
    <source>
        <dbReference type="PROSITE-ProRule" id="PRU01022"/>
    </source>
</evidence>
<organism evidence="14 15">
    <name type="scientific">Clathrus columnatus</name>
    <dbReference type="NCBI Taxonomy" id="1419009"/>
    <lineage>
        <taxon>Eukaryota</taxon>
        <taxon>Fungi</taxon>
        <taxon>Dikarya</taxon>
        <taxon>Basidiomycota</taxon>
        <taxon>Agaricomycotina</taxon>
        <taxon>Agaricomycetes</taxon>
        <taxon>Phallomycetidae</taxon>
        <taxon>Phallales</taxon>
        <taxon>Clathraceae</taxon>
        <taxon>Clathrus</taxon>
    </lineage>
</organism>
<dbReference type="SUPFAM" id="SSF53474">
    <property type="entry name" value="alpha/beta-Hydrolases"/>
    <property type="match status" value="2"/>
</dbReference>
<evidence type="ECO:0000256" key="5">
    <source>
        <dbReference type="ARBA" id="ARBA00022723"/>
    </source>
</evidence>
<dbReference type="GO" id="GO:0030600">
    <property type="term" value="F:feruloyl esterase activity"/>
    <property type="evidence" value="ECO:0007669"/>
    <property type="project" value="UniProtKB-EC"/>
</dbReference>
<dbReference type="InterPro" id="IPR029058">
    <property type="entry name" value="AB_hydrolase_fold"/>
</dbReference>
<feature type="domain" description="SAM-dependent methyltransferase Erg6/SMT-type" evidence="13">
    <location>
        <begin position="47"/>
        <end position="344"/>
    </location>
</feature>
<dbReference type="EMBL" id="BPWL01000010">
    <property type="protein sequence ID" value="GJJ14831.1"/>
    <property type="molecule type" value="Genomic_DNA"/>
</dbReference>
<protein>
    <recommendedName>
        <fullName evidence="12">Carboxylic ester hydrolase</fullName>
        <ecNumber evidence="12">3.1.1.-</ecNumber>
    </recommendedName>
</protein>
<keyword evidence="11" id="KW-0489">Methyltransferase</keyword>
<evidence type="ECO:0000256" key="1">
    <source>
        <dbReference type="ARBA" id="ARBA00006249"/>
    </source>
</evidence>
<evidence type="ECO:0000256" key="10">
    <source>
        <dbReference type="ARBA" id="ARBA00034075"/>
    </source>
</evidence>
<dbReference type="SUPFAM" id="SSF53335">
    <property type="entry name" value="S-adenosyl-L-methionine-dependent methyltransferases"/>
    <property type="match status" value="1"/>
</dbReference>
<accession>A0AAV5APL4</accession>
<comment type="caution">
    <text evidence="14">The sequence shown here is derived from an EMBL/GenBank/DDBJ whole genome shotgun (WGS) entry which is preliminary data.</text>
</comment>
<comment type="similarity">
    <text evidence="1 12">Belongs to the tannase family.</text>
</comment>
<keyword evidence="2" id="KW-0719">Serine esterase</keyword>
<dbReference type="InterPro" id="IPR030384">
    <property type="entry name" value="MeTrfase_SMT"/>
</dbReference>
<keyword evidence="3" id="KW-0119">Carbohydrate metabolism</keyword>
<dbReference type="Gene3D" id="3.40.50.1820">
    <property type="entry name" value="alpha/beta hydrolase"/>
    <property type="match status" value="1"/>
</dbReference>
<sequence>MSPVTTKDGRVDSRIQNYRGFWEEKDLTKDASANTRMENYTEVINGYYDGATELYEWGWAHSFHFSRFYKGESFYQSIARHEHYLAAQMNIKPGMRVLDVGCGVGGPAREIAQFTDASIVGVNNNDFQLGRAQKYTVRAGLQDRVKFVKCDFMKLAEKFGENSFDAVYAIEATVHAPTFEGVYSEIKRVLKPGGVFGVYEWCMTDDWDAFNPEHKAIAHRIELGNGIPQMRKISDALQAVQNVGFELLHHEDLAERDDKIRWYYPLLGDITMAQTWSDLWVCFRTSKLGILFSTAFVWLMEMVGIAPKGTHGIALALIIALESLVEGGQKKLFTPMLLMIARKPEQKLEPEQFLFIALAGLTASQKCNDLRGLHLENTTILDVNHVPAGSNVTTPGSCQSSAVVSSAICRVQAVIATTSTSAVHFEAWLPDEWFGRFLGLGNGGLGGCIDYQNLDYGSTLHFASVGSDNGHDGGASDGTPFLNHPEVLNDFAFRAIHVEAVIGKQIVEAYYDTSISKSYFLGCSTGGRQAMQSALKFPEDFDGLVAGSPATGWNHLAGAQVRLGQYVGAPNPDSSPSFIPAELWPVISQEILNQCDDLDGVEDGIITDPDQCNFRPESLLCTNSSSTNTSSCLTAPQVEALRKIYRPVFGTQGEMLYTKYDLRGESDGNFVNMFSGEIFSIAAGWYQNVIFKDPNYSFENFNLSVFESTDAINPGDINTWDGHMETFRARGGKILTYHGRQDQLISSDNSLQFYNLVSSTLSLPSLDDFLRLFLIPGMEHCSGGPGAWAFGQAGIVSNVVNASTHNILLALVDWVEDEKAPPDMIGSVPGSTPNIERTHCRYPQRSVFSGSSFVCDVVN</sequence>
<name>A0AAV5APL4_9AGAM</name>
<dbReference type="GO" id="GO:0006694">
    <property type="term" value="P:steroid biosynthetic process"/>
    <property type="evidence" value="ECO:0007669"/>
    <property type="project" value="InterPro"/>
</dbReference>
<evidence type="ECO:0000256" key="3">
    <source>
        <dbReference type="ARBA" id="ARBA00022651"/>
    </source>
</evidence>
<proteinExistence type="inferred from homology"/>
<dbReference type="GO" id="GO:0008168">
    <property type="term" value="F:methyltransferase activity"/>
    <property type="evidence" value="ECO:0007669"/>
    <property type="project" value="UniProtKB-KW"/>
</dbReference>
<evidence type="ECO:0000313" key="14">
    <source>
        <dbReference type="EMBL" id="GJJ14831.1"/>
    </source>
</evidence>
<evidence type="ECO:0000256" key="9">
    <source>
        <dbReference type="ARBA" id="ARBA00023157"/>
    </source>
</evidence>
<keyword evidence="3" id="KW-0858">Xylan degradation</keyword>
<keyword evidence="15" id="KW-1185">Reference proteome</keyword>
<dbReference type="CDD" id="cd02440">
    <property type="entry name" value="AdoMet_MTases"/>
    <property type="match status" value="1"/>
</dbReference>
<evidence type="ECO:0000256" key="6">
    <source>
        <dbReference type="ARBA" id="ARBA00022729"/>
    </source>
</evidence>
<evidence type="ECO:0000259" key="13">
    <source>
        <dbReference type="PROSITE" id="PS51685"/>
    </source>
</evidence>
<evidence type="ECO:0000256" key="7">
    <source>
        <dbReference type="ARBA" id="ARBA00022801"/>
    </source>
</evidence>
<dbReference type="PANTHER" id="PTHR33938:SF15">
    <property type="entry name" value="FERULOYL ESTERASE B-RELATED"/>
    <property type="match status" value="1"/>
</dbReference>
<keyword evidence="9" id="KW-1015">Disulfide bond</keyword>
<dbReference type="Gene3D" id="3.40.50.150">
    <property type="entry name" value="Vaccinia Virus protein VP39"/>
    <property type="match status" value="1"/>
</dbReference>
<dbReference type="Pfam" id="PF08498">
    <property type="entry name" value="Sterol_MT_C"/>
    <property type="match status" value="1"/>
</dbReference>
<reference evidence="14" key="1">
    <citation type="submission" date="2021-10" db="EMBL/GenBank/DDBJ databases">
        <title>De novo Genome Assembly of Clathrus columnatus (Basidiomycota, Fungi) Using Illumina and Nanopore Sequence Data.</title>
        <authorList>
            <person name="Ogiso-Tanaka E."/>
            <person name="Itagaki H."/>
            <person name="Hosoya T."/>
            <person name="Hosaka K."/>
        </authorList>
    </citation>
    <scope>NUCLEOTIDE SEQUENCE</scope>
    <source>
        <strain evidence="14">MO-923</strain>
    </source>
</reference>
<keyword evidence="11" id="KW-0949">S-adenosyl-L-methionine</keyword>
<dbReference type="Pfam" id="PF07519">
    <property type="entry name" value="Tannase"/>
    <property type="match status" value="1"/>
</dbReference>
<comment type="similarity">
    <text evidence="11">Belongs to the class I-like SAM-binding methyltransferase superfamily. Erg6/SMT family.</text>
</comment>
<keyword evidence="7 12" id="KW-0378">Hydrolase</keyword>
<evidence type="ECO:0000256" key="8">
    <source>
        <dbReference type="ARBA" id="ARBA00022837"/>
    </source>
</evidence>
<dbReference type="AlphaFoldDB" id="A0AAV5APL4"/>
<keyword evidence="3" id="KW-0624">Polysaccharide degradation</keyword>
<evidence type="ECO:0000256" key="12">
    <source>
        <dbReference type="RuleBase" id="RU361238"/>
    </source>
</evidence>
<dbReference type="GO" id="GO:0032259">
    <property type="term" value="P:methylation"/>
    <property type="evidence" value="ECO:0007669"/>
    <property type="project" value="UniProtKB-KW"/>
</dbReference>
<dbReference type="InterPro" id="IPR011118">
    <property type="entry name" value="Tannase/feruloyl_esterase"/>
</dbReference>
<dbReference type="Pfam" id="PF13847">
    <property type="entry name" value="Methyltransf_31"/>
    <property type="match status" value="1"/>
</dbReference>
<dbReference type="InterPro" id="IPR025714">
    <property type="entry name" value="Methyltranfer_dom"/>
</dbReference>
<dbReference type="Proteomes" id="UP001050691">
    <property type="component" value="Unassembled WGS sequence"/>
</dbReference>
<dbReference type="EC" id="3.1.1.-" evidence="12"/>
<dbReference type="InterPro" id="IPR029063">
    <property type="entry name" value="SAM-dependent_MTases_sf"/>
</dbReference>
<dbReference type="PANTHER" id="PTHR33938">
    <property type="entry name" value="FERULOYL ESTERASE B-RELATED"/>
    <property type="match status" value="1"/>
</dbReference>
<keyword evidence="4 11" id="KW-0808">Transferase</keyword>